<proteinExistence type="predicted"/>
<sequence length="170" mass="19532">MTYIHFVPPPPLHVPDQKPCLLSSALCPPYLPISPLLNHLSTRLYSTLLASFMPHVWHTSPSSRLYKPLSVSLFLAFIHLRDIHYLTSYAFAVPLWGEGTLKGWLQLPIWDNYSTGDHFQSVLDAVYGCFIQSELFFVSHDHRKATKTRLTVQFNKRLVKVRPSQSLQRS</sequence>
<reference evidence="1 2" key="1">
    <citation type="submission" date="2016-03" db="EMBL/GenBank/DDBJ databases">
        <title>How can Kluyveromyces marxianus grow so fast - potential evolutionary course in Saccharomyces Complex revealed by comparative genomics.</title>
        <authorList>
            <person name="Mo W."/>
            <person name="Lu W."/>
            <person name="Yang X."/>
            <person name="Qi J."/>
            <person name="Lv H."/>
        </authorList>
    </citation>
    <scope>NUCLEOTIDE SEQUENCE [LARGE SCALE GENOMIC DNA]</scope>
    <source>
        <strain evidence="1 2">FIM1</strain>
    </source>
</reference>
<protein>
    <submittedName>
        <fullName evidence="1">Uncharacterized protein</fullName>
    </submittedName>
</protein>
<evidence type="ECO:0000313" key="1">
    <source>
        <dbReference type="EMBL" id="QGN17308.1"/>
    </source>
</evidence>
<dbReference type="EMBL" id="CP015059">
    <property type="protein sequence ID" value="QGN17308.1"/>
    <property type="molecule type" value="Genomic_DNA"/>
</dbReference>
<name>A0ABX6F1U4_KLUMA</name>
<dbReference type="Proteomes" id="UP000422736">
    <property type="component" value="Chromosome 6"/>
</dbReference>
<evidence type="ECO:0000313" key="2">
    <source>
        <dbReference type="Proteomes" id="UP000422736"/>
    </source>
</evidence>
<keyword evidence="2" id="KW-1185">Reference proteome</keyword>
<organism evidence="1 2">
    <name type="scientific">Kluyveromyces marxianus</name>
    <name type="common">Yeast</name>
    <name type="synonym">Candida kefyr</name>
    <dbReference type="NCBI Taxonomy" id="4911"/>
    <lineage>
        <taxon>Eukaryota</taxon>
        <taxon>Fungi</taxon>
        <taxon>Dikarya</taxon>
        <taxon>Ascomycota</taxon>
        <taxon>Saccharomycotina</taxon>
        <taxon>Saccharomycetes</taxon>
        <taxon>Saccharomycetales</taxon>
        <taxon>Saccharomycetaceae</taxon>
        <taxon>Kluyveromyces</taxon>
    </lineage>
</organism>
<accession>A0ABX6F1U4</accession>
<gene>
    <name evidence="1" type="ORF">FIM1_4040</name>
</gene>